<evidence type="ECO:0000313" key="3">
    <source>
        <dbReference type="Proteomes" id="UP000048965"/>
    </source>
</evidence>
<evidence type="ECO:0000256" key="1">
    <source>
        <dbReference type="SAM" id="MobiDB-lite"/>
    </source>
</evidence>
<reference evidence="2 3" key="2">
    <citation type="journal article" date="2015" name="Stand. Genomic Sci.">
        <title>Draft genome sequence of marine-derived Streptomyces sp. TP-A0598, a producer of anti-MRSA antibiotic lydicamycins.</title>
        <authorList>
            <person name="Komaki H."/>
            <person name="Ichikawa N."/>
            <person name="Hosoyama A."/>
            <person name="Fujita N."/>
            <person name="Igarashi Y."/>
        </authorList>
    </citation>
    <scope>NUCLEOTIDE SEQUENCE [LARGE SCALE GENOMIC DNA]</scope>
    <source>
        <strain evidence="2 3">NBRC 110027</strain>
    </source>
</reference>
<evidence type="ECO:0000313" key="2">
    <source>
        <dbReference type="EMBL" id="GAO06507.1"/>
    </source>
</evidence>
<keyword evidence="3" id="KW-1185">Reference proteome</keyword>
<proteinExistence type="predicted"/>
<protein>
    <submittedName>
        <fullName evidence="2">Uncharacterized protein</fullName>
    </submittedName>
</protein>
<comment type="caution">
    <text evidence="2">The sequence shown here is derived from an EMBL/GenBank/DDBJ whole genome shotgun (WGS) entry which is preliminary data.</text>
</comment>
<dbReference type="Proteomes" id="UP000048965">
    <property type="component" value="Unassembled WGS sequence"/>
</dbReference>
<reference evidence="3" key="1">
    <citation type="submission" date="2014-09" db="EMBL/GenBank/DDBJ databases">
        <title>Whole genome shotgun sequence of Streptomyces sp. NBRC 110027.</title>
        <authorList>
            <person name="Komaki H."/>
            <person name="Ichikawa N."/>
            <person name="Katano-Makiyama Y."/>
            <person name="Hosoyama A."/>
            <person name="Hashimoto M."/>
            <person name="Uohara A."/>
            <person name="Kitahashi Y."/>
            <person name="Ohji S."/>
            <person name="Kimura A."/>
            <person name="Yamazoe A."/>
            <person name="Igarashi Y."/>
            <person name="Fujita N."/>
        </authorList>
    </citation>
    <scope>NUCLEOTIDE SEQUENCE [LARGE SCALE GENOMIC DNA]</scope>
    <source>
        <strain evidence="3">NBRC 110027</strain>
    </source>
</reference>
<organism evidence="2 3">
    <name type="scientific">Streptomyces lydicamycinicus</name>
    <dbReference type="NCBI Taxonomy" id="1546107"/>
    <lineage>
        <taxon>Bacteria</taxon>
        <taxon>Bacillati</taxon>
        <taxon>Actinomycetota</taxon>
        <taxon>Actinomycetes</taxon>
        <taxon>Kitasatosporales</taxon>
        <taxon>Streptomycetaceae</taxon>
        <taxon>Streptomyces</taxon>
    </lineage>
</organism>
<gene>
    <name evidence="2" type="ORF">TPA0598_01_08780</name>
</gene>
<dbReference type="RefSeq" id="WP_158894241.1">
    <property type="nucleotide sequence ID" value="NZ_BBNO01000001.1"/>
</dbReference>
<accession>A0A0N7YKN5</accession>
<name>A0A0N7YKN5_9ACTN</name>
<dbReference type="EMBL" id="BBNO01000001">
    <property type="protein sequence ID" value="GAO06507.1"/>
    <property type="molecule type" value="Genomic_DNA"/>
</dbReference>
<dbReference type="AlphaFoldDB" id="A0A0N7YKN5"/>
<feature type="region of interest" description="Disordered" evidence="1">
    <location>
        <begin position="38"/>
        <end position="57"/>
    </location>
</feature>
<feature type="compositionally biased region" description="Pro residues" evidence="1">
    <location>
        <begin position="47"/>
        <end position="57"/>
    </location>
</feature>
<sequence>MAWKKIAHLRAQQGPYRSRIAPREPPIRTRRFCRRRLPVPPEALVQGPPPLPPAFRN</sequence>